<accession>A0A8J6HZV5</accession>
<dbReference type="PANTHER" id="PTHR39962">
    <property type="entry name" value="BLL4848 PROTEIN"/>
    <property type="match status" value="1"/>
</dbReference>
<dbReference type="EMBL" id="JAAKDE010000009">
    <property type="protein sequence ID" value="MBA2132881.1"/>
    <property type="molecule type" value="Genomic_DNA"/>
</dbReference>
<dbReference type="Gene3D" id="3.40.50.20">
    <property type="match status" value="1"/>
</dbReference>
<organism evidence="3 4">
    <name type="scientific">Capillibacterium thermochitinicola</name>
    <dbReference type="NCBI Taxonomy" id="2699427"/>
    <lineage>
        <taxon>Bacteria</taxon>
        <taxon>Bacillati</taxon>
        <taxon>Bacillota</taxon>
        <taxon>Capillibacterium</taxon>
    </lineage>
</organism>
<feature type="domain" description="LpxI C-terminal" evidence="1">
    <location>
        <begin position="133"/>
        <end position="261"/>
    </location>
</feature>
<dbReference type="AlphaFoldDB" id="A0A8J6HZV5"/>
<dbReference type="InterPro" id="IPR053174">
    <property type="entry name" value="LpxI"/>
</dbReference>
<proteinExistence type="predicted"/>
<sequence length="271" mass="29737">MTWGILAGEGRLPLEVGKGMRAEGIEPVVLCTGKNADQFVEMGFTVGREQMGQLGAMRRFLQDHQVDQIVIAGRFGKEFLLAGSVDQEIMEILAKLTRRNDDALQLAVVNYFEEHGIRVETQTRFLRALIPDRGILAGQDLSPEEMADVRLGYRMAKEIGRLDIGQSVVVKKGMVLAIEAVEGTDQTIRRGGLYGGPGVVVVKVAKPEQDLRFDMPAIGLNTLEAMIEIKARVLGVEAGATFLLDREELLERAEKHGITVVAIDELTIKGN</sequence>
<dbReference type="Pfam" id="PF06230">
    <property type="entry name" value="LpxI_C"/>
    <property type="match status" value="1"/>
</dbReference>
<dbReference type="GO" id="GO:0016787">
    <property type="term" value="F:hydrolase activity"/>
    <property type="evidence" value="ECO:0007669"/>
    <property type="project" value="UniProtKB-KW"/>
</dbReference>
<keyword evidence="3" id="KW-0378">Hydrolase</keyword>
<comment type="caution">
    <text evidence="3">The sequence shown here is derived from an EMBL/GenBank/DDBJ whole genome shotgun (WGS) entry which is preliminary data.</text>
</comment>
<protein>
    <submittedName>
        <fullName evidence="3">UDP-2,3-diacylglucosamine diphosphatase LpxI</fullName>
        <ecNumber evidence="3">3.6.1.54</ecNumber>
    </submittedName>
</protein>
<dbReference type="PANTHER" id="PTHR39962:SF1">
    <property type="entry name" value="LPXI FAMILY PROTEIN"/>
    <property type="match status" value="1"/>
</dbReference>
<gene>
    <name evidence="3" type="primary">lpxI</name>
    <name evidence="3" type="ORF">G5B42_04910</name>
</gene>
<dbReference type="InterPro" id="IPR043167">
    <property type="entry name" value="LpxI_C_sf"/>
</dbReference>
<name>A0A8J6HZV5_9FIRM</name>
<keyword evidence="4" id="KW-1185">Reference proteome</keyword>
<evidence type="ECO:0000313" key="4">
    <source>
        <dbReference type="Proteomes" id="UP000657177"/>
    </source>
</evidence>
<evidence type="ECO:0000259" key="2">
    <source>
        <dbReference type="Pfam" id="PF17930"/>
    </source>
</evidence>
<reference evidence="3" key="1">
    <citation type="submission" date="2020-06" db="EMBL/GenBank/DDBJ databases">
        <title>Novel chitinolytic bacterium.</title>
        <authorList>
            <person name="Ungkulpasvich U."/>
            <person name="Kosugi A."/>
            <person name="Uke A."/>
        </authorList>
    </citation>
    <scope>NUCLEOTIDE SEQUENCE</scope>
    <source>
        <strain evidence="3">UUS1-1</strain>
    </source>
</reference>
<dbReference type="Gene3D" id="3.40.140.80">
    <property type="match status" value="1"/>
</dbReference>
<dbReference type="RefSeq" id="WP_181339338.1">
    <property type="nucleotide sequence ID" value="NZ_JAAKDE010000009.1"/>
</dbReference>
<dbReference type="Proteomes" id="UP000657177">
    <property type="component" value="Unassembled WGS sequence"/>
</dbReference>
<evidence type="ECO:0000259" key="1">
    <source>
        <dbReference type="Pfam" id="PF06230"/>
    </source>
</evidence>
<dbReference type="InterPro" id="IPR010415">
    <property type="entry name" value="LpxI_C"/>
</dbReference>
<dbReference type="Pfam" id="PF17930">
    <property type="entry name" value="LpxI_N"/>
    <property type="match status" value="1"/>
</dbReference>
<dbReference type="InterPro" id="IPR041255">
    <property type="entry name" value="LpxI_N"/>
</dbReference>
<feature type="domain" description="LpxI N-terminal" evidence="2">
    <location>
        <begin position="4"/>
        <end position="128"/>
    </location>
</feature>
<dbReference type="EC" id="3.6.1.54" evidence="3"/>
<evidence type="ECO:0000313" key="3">
    <source>
        <dbReference type="EMBL" id="MBA2132881.1"/>
    </source>
</evidence>